<comment type="caution">
    <text evidence="2">The sequence shown here is derived from an EMBL/GenBank/DDBJ whole genome shotgun (WGS) entry which is preliminary data.</text>
</comment>
<dbReference type="EMBL" id="AMFJ01000857">
    <property type="protein sequence ID" value="EKE26305.1"/>
    <property type="molecule type" value="Genomic_DNA"/>
</dbReference>
<protein>
    <recommendedName>
        <fullName evidence="1">Fibrobacter succinogenes major paralogous domain-containing protein</fullName>
    </recommendedName>
</protein>
<feature type="domain" description="Fibrobacter succinogenes major paralogous" evidence="1">
    <location>
        <begin position="55"/>
        <end position="253"/>
    </location>
</feature>
<dbReference type="InterPro" id="IPR011871">
    <property type="entry name" value="Fib_succ_major"/>
</dbReference>
<proteinExistence type="predicted"/>
<sequence length="254" mass="27925">MCYSNSNWQKCDTNAECGSNLCSANVCQAPPVDCSNASHVCGNSCTYNDDTYSTVQIWTQCWFAENLRTIKYPNGTAITKWPTANNAAGWSDSTTAYYSCPPNISNNWEDCAAAWGTAKLGMLYQWKTLMNGSSGIASGNWPQWICPSGWQIPTNDGTASSGLGKLISHAYTTCGASNEGACLKIWGATGFNVLLSGYRWNTWAYGWRSASSYIFSSSSVFGWNARYQSFSASNLSFYDYYEVTKAFSVRCLKN</sequence>
<organism evidence="2">
    <name type="scientific">uncultured bacterium</name>
    <name type="common">gcode 4</name>
    <dbReference type="NCBI Taxonomy" id="1234023"/>
    <lineage>
        <taxon>Bacteria</taxon>
        <taxon>environmental samples</taxon>
    </lineage>
</organism>
<name>K2GSL2_9BACT</name>
<gene>
    <name evidence="2" type="ORF">ACD_4C00341G0001</name>
</gene>
<dbReference type="AlphaFoldDB" id="K2GSL2"/>
<evidence type="ECO:0000313" key="2">
    <source>
        <dbReference type="EMBL" id="EKE26305.1"/>
    </source>
</evidence>
<dbReference type="NCBIfam" id="TIGR02145">
    <property type="entry name" value="Fib_succ_major"/>
    <property type="match status" value="1"/>
</dbReference>
<reference evidence="2" key="1">
    <citation type="journal article" date="2012" name="Science">
        <title>Fermentation, hydrogen, and sulfur metabolism in multiple uncultivated bacterial phyla.</title>
        <authorList>
            <person name="Wrighton K.C."/>
            <person name="Thomas B.C."/>
            <person name="Sharon I."/>
            <person name="Miller C.S."/>
            <person name="Castelle C.J."/>
            <person name="VerBerkmoes N.C."/>
            <person name="Wilkins M.J."/>
            <person name="Hettich R.L."/>
            <person name="Lipton M.S."/>
            <person name="Williams K.H."/>
            <person name="Long P.E."/>
            <person name="Banfield J.F."/>
        </authorList>
    </citation>
    <scope>NUCLEOTIDE SEQUENCE [LARGE SCALE GENOMIC DNA]</scope>
</reference>
<dbReference type="Pfam" id="PF09603">
    <property type="entry name" value="Fib_succ_major"/>
    <property type="match status" value="1"/>
</dbReference>
<evidence type="ECO:0000259" key="1">
    <source>
        <dbReference type="Pfam" id="PF09603"/>
    </source>
</evidence>
<accession>K2GSL2</accession>